<proteinExistence type="predicted"/>
<gene>
    <name evidence="1" type="ordered locus">KOX_21410</name>
</gene>
<dbReference type="HOGENOM" id="CLU_219403_0_0_6"/>
<reference evidence="1 2" key="1">
    <citation type="journal article" date="2012" name="J. Bacteriol.">
        <title>Complete genome sequence of Klebsiella oxytoca KCTC 1686, used in production of 2,3-butanediol.</title>
        <authorList>
            <person name="Shin S.H."/>
            <person name="Kim S."/>
            <person name="Kim J.Y."/>
            <person name="Lee S."/>
            <person name="Um Y."/>
            <person name="Oh M.K."/>
            <person name="Kim Y.R."/>
            <person name="Lee J."/>
            <person name="Yang K.S."/>
        </authorList>
    </citation>
    <scope>NUCLEOTIDE SEQUENCE [LARGE SCALE GENOMIC DNA]</scope>
    <source>
        <strain evidence="2">ATCC 8724 / DSM 4798 / JCM 20051 / NBRC 3318 / NRRL B-199 / KCTC 1686</strain>
    </source>
</reference>
<dbReference type="KEGG" id="kox:KOX_21410"/>
<evidence type="ECO:0000313" key="2">
    <source>
        <dbReference type="Proteomes" id="UP000007843"/>
    </source>
</evidence>
<evidence type="ECO:0000313" key="1">
    <source>
        <dbReference type="EMBL" id="AEX06002.1"/>
    </source>
</evidence>
<accession>A0A0H3H9S4</accession>
<name>A0A0H3H9S4_KLEM8</name>
<dbReference type="AlphaFoldDB" id="A0A0H3H9S4"/>
<protein>
    <submittedName>
        <fullName evidence="1">Uncharacterized protein</fullName>
    </submittedName>
</protein>
<dbReference type="Proteomes" id="UP000007843">
    <property type="component" value="Chromosome"/>
</dbReference>
<organism evidence="1 2">
    <name type="scientific">Klebsiella michiganensis (strain ATCC 8724 / DSM 4798 / JCM 20051 / NBRC 3318 / NRRL B-199 / KCTC 1686 / BUCSAV 143 / CCM 1901)</name>
    <dbReference type="NCBI Taxonomy" id="1006551"/>
    <lineage>
        <taxon>Bacteria</taxon>
        <taxon>Pseudomonadati</taxon>
        <taxon>Pseudomonadota</taxon>
        <taxon>Gammaproteobacteria</taxon>
        <taxon>Enterobacterales</taxon>
        <taxon>Enterobacteriaceae</taxon>
        <taxon>Klebsiella/Raoultella group</taxon>
        <taxon>Klebsiella</taxon>
    </lineage>
</organism>
<sequence length="39" mass="4550">MSSANILCLKDDKNQLFFQLFVIASGFHFRQYCGYSENN</sequence>
<dbReference type="EMBL" id="CP003218">
    <property type="protein sequence ID" value="AEX06002.1"/>
    <property type="molecule type" value="Genomic_DNA"/>
</dbReference>